<accession>A0AAV7WQJ2</accession>
<evidence type="ECO:0000256" key="1">
    <source>
        <dbReference type="SAM" id="MobiDB-lite"/>
    </source>
</evidence>
<comment type="caution">
    <text evidence="2">The sequence shown here is derived from an EMBL/GenBank/DDBJ whole genome shotgun (WGS) entry which is preliminary data.</text>
</comment>
<feature type="region of interest" description="Disordered" evidence="1">
    <location>
        <begin position="1"/>
        <end position="34"/>
    </location>
</feature>
<dbReference type="Proteomes" id="UP001066276">
    <property type="component" value="Chromosome 1_1"/>
</dbReference>
<dbReference type="AlphaFoldDB" id="A0AAV7WQJ2"/>
<proteinExistence type="predicted"/>
<evidence type="ECO:0000313" key="3">
    <source>
        <dbReference type="Proteomes" id="UP001066276"/>
    </source>
</evidence>
<gene>
    <name evidence="2" type="ORF">NDU88_002646</name>
</gene>
<protein>
    <submittedName>
        <fullName evidence="2">Uncharacterized protein</fullName>
    </submittedName>
</protein>
<dbReference type="EMBL" id="JANPWB010000001">
    <property type="protein sequence ID" value="KAJ1215036.1"/>
    <property type="molecule type" value="Genomic_DNA"/>
</dbReference>
<feature type="compositionally biased region" description="Basic and acidic residues" evidence="1">
    <location>
        <begin position="1"/>
        <end position="24"/>
    </location>
</feature>
<organism evidence="2 3">
    <name type="scientific">Pleurodeles waltl</name>
    <name type="common">Iberian ribbed newt</name>
    <dbReference type="NCBI Taxonomy" id="8319"/>
    <lineage>
        <taxon>Eukaryota</taxon>
        <taxon>Metazoa</taxon>
        <taxon>Chordata</taxon>
        <taxon>Craniata</taxon>
        <taxon>Vertebrata</taxon>
        <taxon>Euteleostomi</taxon>
        <taxon>Amphibia</taxon>
        <taxon>Batrachia</taxon>
        <taxon>Caudata</taxon>
        <taxon>Salamandroidea</taxon>
        <taxon>Salamandridae</taxon>
        <taxon>Pleurodelinae</taxon>
        <taxon>Pleurodeles</taxon>
    </lineage>
</organism>
<reference evidence="2" key="1">
    <citation type="journal article" date="2022" name="bioRxiv">
        <title>Sequencing and chromosome-scale assembly of the giantPleurodeles waltlgenome.</title>
        <authorList>
            <person name="Brown T."/>
            <person name="Elewa A."/>
            <person name="Iarovenko S."/>
            <person name="Subramanian E."/>
            <person name="Araus A.J."/>
            <person name="Petzold A."/>
            <person name="Susuki M."/>
            <person name="Suzuki K.-i.T."/>
            <person name="Hayashi T."/>
            <person name="Toyoda A."/>
            <person name="Oliveira C."/>
            <person name="Osipova E."/>
            <person name="Leigh N.D."/>
            <person name="Simon A."/>
            <person name="Yun M.H."/>
        </authorList>
    </citation>
    <scope>NUCLEOTIDE SEQUENCE</scope>
    <source>
        <strain evidence="2">20211129_DDA</strain>
        <tissue evidence="2">Liver</tissue>
    </source>
</reference>
<keyword evidence="3" id="KW-1185">Reference proteome</keyword>
<name>A0AAV7WQJ2_PLEWA</name>
<sequence>MGKTSDSKQSKLQFEGREVHRQMEVEDPPSEMAPESDFLEVKQLVQHLQPSITVMIKKIDKLNFKMDTIAARLEKHEGRLTEVAHRISSVEDLKAIG</sequence>
<evidence type="ECO:0000313" key="2">
    <source>
        <dbReference type="EMBL" id="KAJ1215036.1"/>
    </source>
</evidence>